<name>A0A319DUJ5_ASPSB</name>
<dbReference type="EMBL" id="KZ826416">
    <property type="protein sequence ID" value="PYI01427.1"/>
    <property type="molecule type" value="Genomic_DNA"/>
</dbReference>
<dbReference type="PANTHER" id="PTHR35020">
    <property type="entry name" value="N-ACETYLGLUCOSAMINE-INDUCED PROTEIN 1"/>
    <property type="match status" value="1"/>
</dbReference>
<organism evidence="1 2">
    <name type="scientific">Aspergillus sclerotiicarbonarius (strain CBS 121057 / IBT 28362)</name>
    <dbReference type="NCBI Taxonomy" id="1448318"/>
    <lineage>
        <taxon>Eukaryota</taxon>
        <taxon>Fungi</taxon>
        <taxon>Dikarya</taxon>
        <taxon>Ascomycota</taxon>
        <taxon>Pezizomycotina</taxon>
        <taxon>Eurotiomycetes</taxon>
        <taxon>Eurotiomycetidae</taxon>
        <taxon>Eurotiales</taxon>
        <taxon>Aspergillaceae</taxon>
        <taxon>Aspergillus</taxon>
        <taxon>Aspergillus subgen. Circumdati</taxon>
    </lineage>
</organism>
<dbReference type="InterPro" id="IPR022036">
    <property type="entry name" value="DUF3605"/>
</dbReference>
<sequence>MVGIGDVSELIKSPPFELSEADKESLLMKEQDFTPHTWNDIKQVIANGDLSVLKRGPTDLRNYILWTRHIRAKYGSVIHYVLSERLHWEPPVEGRFPCVDSVPFANIADYRILRNDWPYGTTPDITHLVVWLRTPLAVDKDGDPTPESRQLIASFMQKTFPFARQRSDGLLWFKNRQKWQSVRAIEHIHVLLRGVDDDLVTSLTGQAPEVMICRTYIPQ</sequence>
<evidence type="ECO:0008006" key="3">
    <source>
        <dbReference type="Google" id="ProtNLM"/>
    </source>
</evidence>
<dbReference type="GO" id="GO:0005737">
    <property type="term" value="C:cytoplasm"/>
    <property type="evidence" value="ECO:0007669"/>
    <property type="project" value="TreeGrafter"/>
</dbReference>
<proteinExistence type="predicted"/>
<evidence type="ECO:0000313" key="2">
    <source>
        <dbReference type="Proteomes" id="UP000248423"/>
    </source>
</evidence>
<dbReference type="Proteomes" id="UP000248423">
    <property type="component" value="Unassembled WGS sequence"/>
</dbReference>
<protein>
    <recommendedName>
        <fullName evidence="3">N-acetylglucosamine-induced protein 1</fullName>
    </recommendedName>
</protein>
<dbReference type="AlphaFoldDB" id="A0A319DUJ5"/>
<gene>
    <name evidence="1" type="ORF">BO78DRAFT_17117</name>
</gene>
<dbReference type="STRING" id="1448318.A0A319DUJ5"/>
<dbReference type="PANTHER" id="PTHR35020:SF2">
    <property type="entry name" value="N-ACETYLGLUCOSAMINE-INDUCED PROTEIN 1"/>
    <property type="match status" value="1"/>
</dbReference>
<keyword evidence="2" id="KW-1185">Reference proteome</keyword>
<accession>A0A319DUJ5</accession>
<dbReference type="OrthoDB" id="498286at2759"/>
<dbReference type="GO" id="GO:0006044">
    <property type="term" value="P:N-acetylglucosamine metabolic process"/>
    <property type="evidence" value="ECO:0007669"/>
    <property type="project" value="TreeGrafter"/>
</dbReference>
<evidence type="ECO:0000313" key="1">
    <source>
        <dbReference type="EMBL" id="PYI01427.1"/>
    </source>
</evidence>
<reference evidence="1 2" key="1">
    <citation type="submission" date="2018-02" db="EMBL/GenBank/DDBJ databases">
        <title>The genomes of Aspergillus section Nigri reveals drivers in fungal speciation.</title>
        <authorList>
            <consortium name="DOE Joint Genome Institute"/>
            <person name="Vesth T.C."/>
            <person name="Nybo J."/>
            <person name="Theobald S."/>
            <person name="Brandl J."/>
            <person name="Frisvad J.C."/>
            <person name="Nielsen K.F."/>
            <person name="Lyhne E.K."/>
            <person name="Kogle M.E."/>
            <person name="Kuo A."/>
            <person name="Riley R."/>
            <person name="Clum A."/>
            <person name="Nolan M."/>
            <person name="Lipzen A."/>
            <person name="Salamov A."/>
            <person name="Henrissat B."/>
            <person name="Wiebenga A."/>
            <person name="De vries R.P."/>
            <person name="Grigoriev I.V."/>
            <person name="Mortensen U.H."/>
            <person name="Andersen M.R."/>
            <person name="Baker S.E."/>
        </authorList>
    </citation>
    <scope>NUCLEOTIDE SEQUENCE [LARGE SCALE GENOMIC DNA]</scope>
    <source>
        <strain evidence="1 2">CBS 121057</strain>
    </source>
</reference>
<dbReference type="Pfam" id="PF12239">
    <property type="entry name" value="DUF3605"/>
    <property type="match status" value="1"/>
</dbReference>
<dbReference type="VEuPathDB" id="FungiDB:BO78DRAFT_17117"/>